<dbReference type="GO" id="GO:0009398">
    <property type="term" value="P:FMN biosynthetic process"/>
    <property type="evidence" value="ECO:0007669"/>
    <property type="project" value="UniProtKB-UniRule"/>
</dbReference>
<comment type="similarity">
    <text evidence="15">Belongs to the ribF family.</text>
</comment>
<dbReference type="GO" id="GO:0009231">
    <property type="term" value="P:riboflavin biosynthetic process"/>
    <property type="evidence" value="ECO:0007669"/>
    <property type="project" value="InterPro"/>
</dbReference>
<keyword evidence="5 15" id="KW-0288">FMN</keyword>
<dbReference type="EMBL" id="LSGP01000013">
    <property type="protein sequence ID" value="KYZ77247.1"/>
    <property type="molecule type" value="Genomic_DNA"/>
</dbReference>
<feature type="domain" description="Riboflavin kinase" evidence="16">
    <location>
        <begin position="181"/>
        <end position="305"/>
    </location>
</feature>
<evidence type="ECO:0000256" key="9">
    <source>
        <dbReference type="ARBA" id="ARBA00022777"/>
    </source>
</evidence>
<dbReference type="PIRSF" id="PIRSF004491">
    <property type="entry name" value="FAD_Synth"/>
    <property type="match status" value="1"/>
</dbReference>
<keyword evidence="9 15" id="KW-0418">Kinase</keyword>
<dbReference type="InterPro" id="IPR023468">
    <property type="entry name" value="Riboflavin_kinase"/>
</dbReference>
<dbReference type="STRING" id="1794912.AXX12_03700"/>
<keyword evidence="4 15" id="KW-0285">Flavoprotein</keyword>
<dbReference type="SMART" id="SM00904">
    <property type="entry name" value="Flavokinase"/>
    <property type="match status" value="1"/>
</dbReference>
<evidence type="ECO:0000256" key="8">
    <source>
        <dbReference type="ARBA" id="ARBA00022741"/>
    </source>
</evidence>
<evidence type="ECO:0000256" key="2">
    <source>
        <dbReference type="ARBA" id="ARBA00004726"/>
    </source>
</evidence>
<keyword evidence="18" id="KW-1185">Reference proteome</keyword>
<accession>A0A154BTL6</accession>
<dbReference type="EC" id="2.7.7.2" evidence="15"/>
<evidence type="ECO:0000259" key="16">
    <source>
        <dbReference type="SMART" id="SM00904"/>
    </source>
</evidence>
<proteinExistence type="inferred from homology"/>
<evidence type="ECO:0000256" key="3">
    <source>
        <dbReference type="ARBA" id="ARBA00005201"/>
    </source>
</evidence>
<evidence type="ECO:0000256" key="1">
    <source>
        <dbReference type="ARBA" id="ARBA00002121"/>
    </source>
</evidence>
<dbReference type="RefSeq" id="WP_066239235.1">
    <property type="nucleotide sequence ID" value="NZ_LSGP01000013.1"/>
</dbReference>
<dbReference type="GO" id="GO:0008531">
    <property type="term" value="F:riboflavin kinase activity"/>
    <property type="evidence" value="ECO:0007669"/>
    <property type="project" value="UniProtKB-UniRule"/>
</dbReference>
<evidence type="ECO:0000256" key="12">
    <source>
        <dbReference type="ARBA" id="ARBA00023268"/>
    </source>
</evidence>
<evidence type="ECO:0000256" key="11">
    <source>
        <dbReference type="ARBA" id="ARBA00022840"/>
    </source>
</evidence>
<dbReference type="AlphaFoldDB" id="A0A154BTL6"/>
<dbReference type="NCBIfam" id="NF004160">
    <property type="entry name" value="PRK05627.1-3"/>
    <property type="match status" value="1"/>
</dbReference>
<dbReference type="PANTHER" id="PTHR22749">
    <property type="entry name" value="RIBOFLAVIN KINASE/FMN ADENYLYLTRANSFERASE"/>
    <property type="match status" value="1"/>
</dbReference>
<dbReference type="SUPFAM" id="SSF82114">
    <property type="entry name" value="Riboflavin kinase-like"/>
    <property type="match status" value="1"/>
</dbReference>
<comment type="catalytic activity">
    <reaction evidence="13 15">
        <text>riboflavin + ATP = FMN + ADP + H(+)</text>
        <dbReference type="Rhea" id="RHEA:14357"/>
        <dbReference type="ChEBI" id="CHEBI:15378"/>
        <dbReference type="ChEBI" id="CHEBI:30616"/>
        <dbReference type="ChEBI" id="CHEBI:57986"/>
        <dbReference type="ChEBI" id="CHEBI:58210"/>
        <dbReference type="ChEBI" id="CHEBI:456216"/>
        <dbReference type="EC" id="2.7.1.26"/>
    </reaction>
</comment>
<dbReference type="InterPro" id="IPR023465">
    <property type="entry name" value="Riboflavin_kinase_dom_sf"/>
</dbReference>
<dbReference type="FunFam" id="2.40.30.30:FF:000003">
    <property type="entry name" value="Riboflavin biosynthesis protein"/>
    <property type="match status" value="1"/>
</dbReference>
<dbReference type="NCBIfam" id="NF004162">
    <property type="entry name" value="PRK05627.1-5"/>
    <property type="match status" value="1"/>
</dbReference>
<evidence type="ECO:0000256" key="10">
    <source>
        <dbReference type="ARBA" id="ARBA00022827"/>
    </source>
</evidence>
<name>A0A154BTL6_ANASB</name>
<keyword evidence="7 15" id="KW-0548">Nucleotidyltransferase</keyword>
<dbReference type="FunFam" id="3.40.50.620:FF:000021">
    <property type="entry name" value="Riboflavin biosynthesis protein"/>
    <property type="match status" value="1"/>
</dbReference>
<keyword evidence="11 15" id="KW-0067">ATP-binding</keyword>
<dbReference type="CDD" id="cd02064">
    <property type="entry name" value="FAD_synthetase_N"/>
    <property type="match status" value="1"/>
</dbReference>
<keyword evidence="12" id="KW-0511">Multifunctional enzyme</keyword>
<dbReference type="InterPro" id="IPR014729">
    <property type="entry name" value="Rossmann-like_a/b/a_fold"/>
</dbReference>
<gene>
    <name evidence="17" type="ORF">AXX12_03700</name>
</gene>
<dbReference type="GO" id="GO:0006747">
    <property type="term" value="P:FAD biosynthetic process"/>
    <property type="evidence" value="ECO:0007669"/>
    <property type="project" value="UniProtKB-UniRule"/>
</dbReference>
<comment type="pathway">
    <text evidence="3 15">Cofactor biosynthesis; FMN biosynthesis; FMN from riboflavin (ATP route): step 1/1.</text>
</comment>
<evidence type="ECO:0000256" key="7">
    <source>
        <dbReference type="ARBA" id="ARBA00022695"/>
    </source>
</evidence>
<evidence type="ECO:0000256" key="5">
    <source>
        <dbReference type="ARBA" id="ARBA00022643"/>
    </source>
</evidence>
<evidence type="ECO:0000313" key="17">
    <source>
        <dbReference type="EMBL" id="KYZ77247.1"/>
    </source>
</evidence>
<keyword evidence="8 15" id="KW-0547">Nucleotide-binding</keyword>
<evidence type="ECO:0000256" key="6">
    <source>
        <dbReference type="ARBA" id="ARBA00022679"/>
    </source>
</evidence>
<evidence type="ECO:0000256" key="14">
    <source>
        <dbReference type="ARBA" id="ARBA00049494"/>
    </source>
</evidence>
<keyword evidence="10 15" id="KW-0274">FAD</keyword>
<dbReference type="GO" id="GO:0005524">
    <property type="term" value="F:ATP binding"/>
    <property type="evidence" value="ECO:0007669"/>
    <property type="project" value="UniProtKB-UniRule"/>
</dbReference>
<comment type="pathway">
    <text evidence="2 15">Cofactor biosynthesis; FAD biosynthesis; FAD from FMN: step 1/1.</text>
</comment>
<dbReference type="Pfam" id="PF01687">
    <property type="entry name" value="Flavokinase"/>
    <property type="match status" value="1"/>
</dbReference>
<dbReference type="Proteomes" id="UP000076268">
    <property type="component" value="Unassembled WGS sequence"/>
</dbReference>
<dbReference type="InterPro" id="IPR002606">
    <property type="entry name" value="Riboflavin_kinase_bac"/>
</dbReference>
<dbReference type="UniPathway" id="UPA00276">
    <property type="reaction ID" value="UER00406"/>
</dbReference>
<comment type="catalytic activity">
    <reaction evidence="14 15">
        <text>FMN + ATP + H(+) = FAD + diphosphate</text>
        <dbReference type="Rhea" id="RHEA:17237"/>
        <dbReference type="ChEBI" id="CHEBI:15378"/>
        <dbReference type="ChEBI" id="CHEBI:30616"/>
        <dbReference type="ChEBI" id="CHEBI:33019"/>
        <dbReference type="ChEBI" id="CHEBI:57692"/>
        <dbReference type="ChEBI" id="CHEBI:58210"/>
        <dbReference type="EC" id="2.7.7.2"/>
    </reaction>
</comment>
<evidence type="ECO:0000256" key="13">
    <source>
        <dbReference type="ARBA" id="ARBA00047880"/>
    </source>
</evidence>
<evidence type="ECO:0000256" key="4">
    <source>
        <dbReference type="ARBA" id="ARBA00022630"/>
    </source>
</evidence>
<dbReference type="NCBIfam" id="TIGR00083">
    <property type="entry name" value="ribF"/>
    <property type="match status" value="1"/>
</dbReference>
<dbReference type="Gene3D" id="3.40.50.620">
    <property type="entry name" value="HUPs"/>
    <property type="match status" value="1"/>
</dbReference>
<dbReference type="OrthoDB" id="9803667at2"/>
<keyword evidence="6 15" id="KW-0808">Transferase</keyword>
<dbReference type="Gene3D" id="2.40.30.30">
    <property type="entry name" value="Riboflavin kinase-like"/>
    <property type="match status" value="1"/>
</dbReference>
<dbReference type="InterPro" id="IPR015865">
    <property type="entry name" value="Riboflavin_kinase_bac/euk"/>
</dbReference>
<dbReference type="EC" id="2.7.1.26" evidence="15"/>
<dbReference type="PANTHER" id="PTHR22749:SF6">
    <property type="entry name" value="RIBOFLAVIN KINASE"/>
    <property type="match status" value="1"/>
</dbReference>
<dbReference type="SUPFAM" id="SSF52374">
    <property type="entry name" value="Nucleotidylyl transferase"/>
    <property type="match status" value="1"/>
</dbReference>
<dbReference type="GO" id="GO:0003919">
    <property type="term" value="F:FMN adenylyltransferase activity"/>
    <property type="evidence" value="ECO:0007669"/>
    <property type="project" value="UniProtKB-UniRule"/>
</dbReference>
<evidence type="ECO:0000313" key="18">
    <source>
        <dbReference type="Proteomes" id="UP000076268"/>
    </source>
</evidence>
<reference evidence="17 18" key="1">
    <citation type="submission" date="2016-02" db="EMBL/GenBank/DDBJ databases">
        <title>Anaerosporomusa subterraneum gen. nov., sp. nov., a spore-forming obligate anaerobe isolated from saprolite.</title>
        <authorList>
            <person name="Choi J.K."/>
            <person name="Shah M."/>
            <person name="Yee N."/>
        </authorList>
    </citation>
    <scope>NUCLEOTIDE SEQUENCE [LARGE SCALE GENOMIC DNA]</scope>
    <source>
        <strain evidence="17 18">RU4</strain>
    </source>
</reference>
<dbReference type="Pfam" id="PF06574">
    <property type="entry name" value="FAD_syn"/>
    <property type="match status" value="1"/>
</dbReference>
<evidence type="ECO:0000256" key="15">
    <source>
        <dbReference type="PIRNR" id="PIRNR004491"/>
    </source>
</evidence>
<comment type="function">
    <text evidence="1">Catalyzes the phosphorylation of riboflavin to FMN followed by the adenylation of FMN to FAD.</text>
</comment>
<dbReference type="InterPro" id="IPR015864">
    <property type="entry name" value="FAD_synthase"/>
</dbReference>
<dbReference type="UniPathway" id="UPA00277">
    <property type="reaction ID" value="UER00407"/>
</dbReference>
<organism evidence="17 18">
    <name type="scientific">Anaerosporomusa subterranea</name>
    <dbReference type="NCBI Taxonomy" id="1794912"/>
    <lineage>
        <taxon>Bacteria</taxon>
        <taxon>Bacillati</taxon>
        <taxon>Bacillota</taxon>
        <taxon>Negativicutes</taxon>
        <taxon>Acetonemataceae</taxon>
        <taxon>Anaerosporomusa</taxon>
    </lineage>
</organism>
<sequence length="309" mass="34261">MKVITRMELNESFSGVSIALGTFDGVHLGHQKVIGRAVEFANRSGGESAVFTFENHPLSILAPHQCPPLITSLAEKERLLADMRVDILCRIPFTNDLLHLTPEEFVNKLVSLFSPSYVVIGPNYSFGYRSSGTPELLTQIGKEKGFVVEVQEAVYIDGNMVSSTSIRQCVSSGNMEQAAKLMGRPFCLFGKVIHGDMRGRVLGFPTANIQPSAEQLLPADGVYTAHAIIGTQRLPALVNVGTNPTFNNQNRRVEVYVLDFQADLYDQELGVEFLKRLRGEQIFSSIQELKDRIALDVIEGKQYFKSHVK</sequence>
<comment type="caution">
    <text evidence="17">The sequence shown here is derived from an EMBL/GenBank/DDBJ whole genome shotgun (WGS) entry which is preliminary data.</text>
</comment>
<protein>
    <recommendedName>
        <fullName evidence="15">Riboflavin biosynthesis protein</fullName>
    </recommendedName>
    <domain>
        <recommendedName>
            <fullName evidence="15">Riboflavin kinase</fullName>
            <ecNumber evidence="15">2.7.1.26</ecNumber>
        </recommendedName>
        <alternativeName>
            <fullName evidence="15">Flavokinase</fullName>
        </alternativeName>
    </domain>
    <domain>
        <recommendedName>
            <fullName evidence="15">FMN adenylyltransferase</fullName>
            <ecNumber evidence="15">2.7.7.2</ecNumber>
        </recommendedName>
        <alternativeName>
            <fullName evidence="15">FAD pyrophosphorylase</fullName>
        </alternativeName>
        <alternativeName>
            <fullName evidence="15">FAD synthase</fullName>
        </alternativeName>
    </domain>
</protein>